<evidence type="ECO:0000256" key="1">
    <source>
        <dbReference type="SAM" id="Phobius"/>
    </source>
</evidence>
<evidence type="ECO:0000313" key="3">
    <source>
        <dbReference type="Proteomes" id="UP000054359"/>
    </source>
</evidence>
<organism evidence="2 3">
    <name type="scientific">Stegodyphus mimosarum</name>
    <name type="common">African social velvet spider</name>
    <dbReference type="NCBI Taxonomy" id="407821"/>
    <lineage>
        <taxon>Eukaryota</taxon>
        <taxon>Metazoa</taxon>
        <taxon>Ecdysozoa</taxon>
        <taxon>Arthropoda</taxon>
        <taxon>Chelicerata</taxon>
        <taxon>Arachnida</taxon>
        <taxon>Araneae</taxon>
        <taxon>Araneomorphae</taxon>
        <taxon>Entelegynae</taxon>
        <taxon>Eresoidea</taxon>
        <taxon>Eresidae</taxon>
        <taxon>Stegodyphus</taxon>
    </lineage>
</organism>
<gene>
    <name evidence="2" type="ORF">X975_05735</name>
</gene>
<protein>
    <submittedName>
        <fullName evidence="2">Uncharacterized protein</fullName>
    </submittedName>
</protein>
<dbReference type="OrthoDB" id="8195099at2759"/>
<evidence type="ECO:0000313" key="2">
    <source>
        <dbReference type="EMBL" id="KFM68795.1"/>
    </source>
</evidence>
<dbReference type="AlphaFoldDB" id="A0A087TUK6"/>
<sequence length="81" mass="9707">MEHEHDSPKVNVFCAISNSCIFGLFFFMENWINGFIYQGMLMKWLKRIPASFCTKVVLFYMGLKTYLYMMQWHKNVPVPEQ</sequence>
<name>A0A087TUK6_STEMI</name>
<dbReference type="EMBL" id="KK116803">
    <property type="protein sequence ID" value="KFM68795.1"/>
    <property type="molecule type" value="Genomic_DNA"/>
</dbReference>
<proteinExistence type="predicted"/>
<keyword evidence="1" id="KW-0472">Membrane</keyword>
<feature type="non-terminal residue" evidence="2">
    <location>
        <position position="81"/>
    </location>
</feature>
<dbReference type="Proteomes" id="UP000054359">
    <property type="component" value="Unassembled WGS sequence"/>
</dbReference>
<feature type="transmembrane region" description="Helical" evidence="1">
    <location>
        <begin position="44"/>
        <end position="63"/>
    </location>
</feature>
<accession>A0A087TUK6</accession>
<reference evidence="2 3" key="1">
    <citation type="submission" date="2013-11" db="EMBL/GenBank/DDBJ databases">
        <title>Genome sequencing of Stegodyphus mimosarum.</title>
        <authorList>
            <person name="Bechsgaard J."/>
        </authorList>
    </citation>
    <scope>NUCLEOTIDE SEQUENCE [LARGE SCALE GENOMIC DNA]</scope>
</reference>
<keyword evidence="3" id="KW-1185">Reference proteome</keyword>
<keyword evidence="1" id="KW-0812">Transmembrane</keyword>
<feature type="transmembrane region" description="Helical" evidence="1">
    <location>
        <begin position="12"/>
        <end position="32"/>
    </location>
</feature>
<keyword evidence="1" id="KW-1133">Transmembrane helix</keyword>